<evidence type="ECO:0000256" key="1">
    <source>
        <dbReference type="SAM" id="Coils"/>
    </source>
</evidence>
<dbReference type="EMBL" id="JARVKF010000299">
    <property type="protein sequence ID" value="KAK9419674.1"/>
    <property type="molecule type" value="Genomic_DNA"/>
</dbReference>
<keyword evidence="1" id="KW-0175">Coiled coil</keyword>
<evidence type="ECO:0008006" key="4">
    <source>
        <dbReference type="Google" id="ProtNLM"/>
    </source>
</evidence>
<gene>
    <name evidence="2" type="ORF">SUNI508_07160</name>
</gene>
<dbReference type="Gene3D" id="3.30.710.10">
    <property type="entry name" value="Potassium Channel Kv1.1, Chain A"/>
    <property type="match status" value="1"/>
</dbReference>
<organism evidence="2 3">
    <name type="scientific">Seiridium unicorne</name>
    <dbReference type="NCBI Taxonomy" id="138068"/>
    <lineage>
        <taxon>Eukaryota</taxon>
        <taxon>Fungi</taxon>
        <taxon>Dikarya</taxon>
        <taxon>Ascomycota</taxon>
        <taxon>Pezizomycotina</taxon>
        <taxon>Sordariomycetes</taxon>
        <taxon>Xylariomycetidae</taxon>
        <taxon>Amphisphaeriales</taxon>
        <taxon>Sporocadaceae</taxon>
        <taxon>Seiridium</taxon>
    </lineage>
</organism>
<name>A0ABR2UYA5_9PEZI</name>
<comment type="caution">
    <text evidence="2">The sequence shown here is derived from an EMBL/GenBank/DDBJ whole genome shotgun (WGS) entry which is preliminary data.</text>
</comment>
<feature type="coiled-coil region" evidence="1">
    <location>
        <begin position="541"/>
        <end position="568"/>
    </location>
</feature>
<accession>A0ABR2UYA5</accession>
<sequence length="580" mass="65353">MEDLLEIARSLFADVLVGPAATPEYLYGLVTLANKYDMVHLLRPWAVGWASFGRKYTARSSSVSNFCDWQSIQDEQHLVVAWSEIDDSGRIVPSQAYGTSGRHLFQSLDAPTAALELVGQTRLDLLTSMLERVEAAIRSLAASTYAFDKFFRASPSSDQGPTEDNIVLLGTLKTNLSWIGLYPIPEAEVWPNSGLQDRFPPSHHTSTAQPAMASVTTIDEEGDLLLLVGSELSADGVCPETFKVDSRTLCRASKVFKVMLRGPFSEGKKRDCDSEWLVKLPEDRPKPMTRILEIIHGNFNDELPNLNSDVRALYELTILTDKYNLAHLLKPWASQWACKGRNDTLPFSSWDACKTFDRPVLEQYIWIACELGDMAWFTQLLKIMAMRNDIDACGELIGTFESSQEPKDAYYIIKELRLKYLKSMLGRFEDAVEHLVNSEPSTDPYYSCQKWPEDMVHTIYTRREIENCRALLLGSLIMCLRKKDLWPIPDGQSYCSSPADLKEHMIELRAKAPEGHSECGTDIGATLARKKVTCGIDDRRRKDIMDRLAAIEVQLSDVQKRHLQAQAEKSGLKRAIKGLE</sequence>
<protein>
    <recommendedName>
        <fullName evidence="4">BTB domain-containing protein</fullName>
    </recommendedName>
</protein>
<evidence type="ECO:0000313" key="3">
    <source>
        <dbReference type="Proteomes" id="UP001408356"/>
    </source>
</evidence>
<proteinExistence type="predicted"/>
<keyword evidence="3" id="KW-1185">Reference proteome</keyword>
<dbReference type="InterPro" id="IPR011333">
    <property type="entry name" value="SKP1/BTB/POZ_sf"/>
</dbReference>
<reference evidence="2 3" key="1">
    <citation type="journal article" date="2024" name="J. Plant Pathol.">
        <title>Sequence and assembly of the genome of Seiridium unicorne, isolate CBS 538.82, causal agent of cypress canker disease.</title>
        <authorList>
            <person name="Scali E."/>
            <person name="Rocca G.D."/>
            <person name="Danti R."/>
            <person name="Garbelotto M."/>
            <person name="Barberini S."/>
            <person name="Baroncelli R."/>
            <person name="Emiliani G."/>
        </authorList>
    </citation>
    <scope>NUCLEOTIDE SEQUENCE [LARGE SCALE GENOMIC DNA]</scope>
    <source>
        <strain evidence="2 3">BM-138-508</strain>
    </source>
</reference>
<dbReference type="Proteomes" id="UP001408356">
    <property type="component" value="Unassembled WGS sequence"/>
</dbReference>
<evidence type="ECO:0000313" key="2">
    <source>
        <dbReference type="EMBL" id="KAK9419674.1"/>
    </source>
</evidence>